<evidence type="ECO:0000313" key="3">
    <source>
        <dbReference type="Proteomes" id="UP001336250"/>
    </source>
</evidence>
<name>A0AAW9Q0U0_9BURK</name>
<feature type="transmembrane region" description="Helical" evidence="1">
    <location>
        <begin position="6"/>
        <end position="26"/>
    </location>
</feature>
<reference evidence="2 3" key="1">
    <citation type="submission" date="2024-02" db="EMBL/GenBank/DDBJ databases">
        <title>Genome sequence of Aquincola sp. MAHUQ-54.</title>
        <authorList>
            <person name="Huq M.A."/>
        </authorList>
    </citation>
    <scope>NUCLEOTIDE SEQUENCE [LARGE SCALE GENOMIC DNA]</scope>
    <source>
        <strain evidence="2 3">MAHUQ-54</strain>
    </source>
</reference>
<dbReference type="InterPro" id="IPR007165">
    <property type="entry name" value="Phage_holin_4_2"/>
</dbReference>
<feature type="transmembrane region" description="Helical" evidence="1">
    <location>
        <begin position="64"/>
        <end position="86"/>
    </location>
</feature>
<protein>
    <submittedName>
        <fullName evidence="2">Phage holin family protein</fullName>
    </submittedName>
</protein>
<feature type="transmembrane region" description="Helical" evidence="1">
    <location>
        <begin position="38"/>
        <end position="58"/>
    </location>
</feature>
<sequence length="134" mass="14404">MFEQITPFLVHWAITALSLWVASHIFKGLRFDSTGALVVSALLLGFANAIVKPLLIVLTLPLTLLSFGLFLLVINALMILLVAALVKGFRVSGFWTALFASLFVSVLSLLIGAFVSGSDPAMQIQMPQGSGTWL</sequence>
<keyword evidence="1" id="KW-0812">Transmembrane</keyword>
<proteinExistence type="predicted"/>
<keyword evidence="1" id="KW-0472">Membrane</keyword>
<dbReference type="AlphaFoldDB" id="A0AAW9Q0U0"/>
<organism evidence="2 3">
    <name type="scientific">Aquincola agrisoli</name>
    <dbReference type="NCBI Taxonomy" id="3119538"/>
    <lineage>
        <taxon>Bacteria</taxon>
        <taxon>Pseudomonadati</taxon>
        <taxon>Pseudomonadota</taxon>
        <taxon>Betaproteobacteria</taxon>
        <taxon>Burkholderiales</taxon>
        <taxon>Sphaerotilaceae</taxon>
        <taxon>Aquincola</taxon>
    </lineage>
</organism>
<accession>A0AAW9Q0U0</accession>
<dbReference type="EMBL" id="JAZIBG010000009">
    <property type="protein sequence ID" value="MEF7612969.1"/>
    <property type="molecule type" value="Genomic_DNA"/>
</dbReference>
<comment type="caution">
    <text evidence="2">The sequence shown here is derived from an EMBL/GenBank/DDBJ whole genome shotgun (WGS) entry which is preliminary data.</text>
</comment>
<keyword evidence="3" id="KW-1185">Reference proteome</keyword>
<keyword evidence="1" id="KW-1133">Transmembrane helix</keyword>
<dbReference type="PANTHER" id="PTHR37309">
    <property type="entry name" value="SLR0284 PROTEIN"/>
    <property type="match status" value="1"/>
</dbReference>
<evidence type="ECO:0000313" key="2">
    <source>
        <dbReference type="EMBL" id="MEF7612969.1"/>
    </source>
</evidence>
<gene>
    <name evidence="2" type="ORF">V4F39_03530</name>
</gene>
<dbReference type="RefSeq" id="WP_332287881.1">
    <property type="nucleotide sequence ID" value="NZ_JAZIBG010000009.1"/>
</dbReference>
<dbReference type="Pfam" id="PF04020">
    <property type="entry name" value="Phage_holin_4_2"/>
    <property type="match status" value="1"/>
</dbReference>
<evidence type="ECO:0000256" key="1">
    <source>
        <dbReference type="SAM" id="Phobius"/>
    </source>
</evidence>
<dbReference type="PANTHER" id="PTHR37309:SF1">
    <property type="entry name" value="SLR0284 PROTEIN"/>
    <property type="match status" value="1"/>
</dbReference>
<dbReference type="Proteomes" id="UP001336250">
    <property type="component" value="Unassembled WGS sequence"/>
</dbReference>
<feature type="transmembrane region" description="Helical" evidence="1">
    <location>
        <begin position="93"/>
        <end position="115"/>
    </location>
</feature>